<dbReference type="STRING" id="1054147.F4PWE0"/>
<feature type="region of interest" description="Disordered" evidence="2">
    <location>
        <begin position="535"/>
        <end position="585"/>
    </location>
</feature>
<keyword evidence="1" id="KW-0175">Coiled coil</keyword>
<feature type="transmembrane region" description="Helical" evidence="3">
    <location>
        <begin position="436"/>
        <end position="457"/>
    </location>
</feature>
<evidence type="ECO:0000256" key="1">
    <source>
        <dbReference type="SAM" id="Coils"/>
    </source>
</evidence>
<gene>
    <name evidence="5" type="ORF">DFA_07427</name>
</gene>
<reference evidence="6" key="1">
    <citation type="journal article" date="2011" name="Genome Res.">
        <title>Phylogeny-wide analysis of social amoeba genomes highlights ancient origins for complex intercellular communication.</title>
        <authorList>
            <person name="Heidel A.J."/>
            <person name="Lawal H.M."/>
            <person name="Felder M."/>
            <person name="Schilde C."/>
            <person name="Helps N.R."/>
            <person name="Tunggal B."/>
            <person name="Rivero F."/>
            <person name="John U."/>
            <person name="Schleicher M."/>
            <person name="Eichinger L."/>
            <person name="Platzer M."/>
            <person name="Noegel A.A."/>
            <person name="Schaap P."/>
            <person name="Gloeckner G."/>
        </authorList>
    </citation>
    <scope>NUCLEOTIDE SEQUENCE [LARGE SCALE GENOMIC DNA]</scope>
    <source>
        <strain evidence="6">SH3</strain>
    </source>
</reference>
<feature type="compositionally biased region" description="Polar residues" evidence="2">
    <location>
        <begin position="1243"/>
        <end position="1265"/>
    </location>
</feature>
<dbReference type="SUPFAM" id="SSF81383">
    <property type="entry name" value="F-box domain"/>
    <property type="match status" value="1"/>
</dbReference>
<dbReference type="OMA" id="VGGGYEK"/>
<feature type="region of interest" description="Disordered" evidence="2">
    <location>
        <begin position="1288"/>
        <end position="1423"/>
    </location>
</feature>
<dbReference type="InterPro" id="IPR036534">
    <property type="entry name" value="GAR_dom_sf"/>
</dbReference>
<feature type="region of interest" description="Disordered" evidence="2">
    <location>
        <begin position="15"/>
        <end position="35"/>
    </location>
</feature>
<dbReference type="InterPro" id="IPR019396">
    <property type="entry name" value="TM_Fragile-X-F-assoc"/>
</dbReference>
<feature type="compositionally biased region" description="Low complexity" evidence="2">
    <location>
        <begin position="1406"/>
        <end position="1418"/>
    </location>
</feature>
<feature type="compositionally biased region" description="Acidic residues" evidence="2">
    <location>
        <begin position="1301"/>
        <end position="1323"/>
    </location>
</feature>
<dbReference type="GO" id="GO:0008017">
    <property type="term" value="F:microtubule binding"/>
    <property type="evidence" value="ECO:0007669"/>
    <property type="project" value="InterPro"/>
</dbReference>
<feature type="transmembrane region" description="Helical" evidence="3">
    <location>
        <begin position="469"/>
        <end position="492"/>
    </location>
</feature>
<proteinExistence type="predicted"/>
<sequence length="1658" mass="192619">MSDDEDDDLFVIKRKVDNNNNNNNNKQNEQQQQQDNNNINTITDIVVTSSNINNTNNNNHKKKKRFNYKRFFRLNNTNSNSNNNNSSGSSNNNNNISSNGQPNLEDDDDEEIEVDDDYIMSPIDWIPDELLARIYGYLDPAHLGRAATVCSRFYKISYDASLWRDVLKQWELTSPQSLYNKNLKKHKRYRGDFDEDDGHGHHSSHHHSRRRKGGLEMEEGGGGGTVKNHPLRERTYYVERFKAEVKAHQSSELRHMEMARVTKYQQNIESSAKLMKYAFYAEPWYDILWLACIIFFSILLPLQCEGVIEWPWATIFTPLLPIVYLAVGAPITYEYFKYKNNYDYVDELGIIQERRVPSFVKLLFFEPLWDADHMDRLFFFTPILTIVTFLILIIVKLSDGALVSWGGVFVPLLILCVALFFFPFFYPHRINNTRCIFDQIFMIFINSLIFIFVILLYKKINNDLNVSWYYIFIPLFISDLALIFYPLVILMLKKIQRLDLFIPIYILEVREGDRDRVGGNFYLLITPSVTMLPTTHYSTPPSSSSSSSSFFQQQQDRSDYSTRTTPTTTTYGKIKPGSPSPRSSYYPNNIVVPPLSPSEVVLEEVIPDDIEVRDALFPPHQSESPSPFIDSPLTPIKPTVGSTKQTPRRWRLVPANCTCVVHDEHHQHQQQQVCQKCNSSVGGGPVSDQKPPISTPPLLRRSSSSSSHQQHSNGHSNGNNVIYSTPDGKHYRSPIPTGPTATFNVTPMSTMHRTTTTSSSTSSSRRGSSLDHSYISPTGKRTIVEYNVYPSGDYNREMQLLKTEVNILEDEFEHLKRSTNSNDRSRTINSIFNDESISREREEVQFKKTLVESEIKETQKELNDQVIQLKDLLRLVEGQKKVLESSVNEIHYACEQAQKDSRQLAHERQTLLHKIEEYGRELESRGVDTELFIELEQHVESINQTIDTKLEHLNFDIESKESSEQILTMEQAKRLMADQVTSQGKAFVLLEELTILYHKIQDLEDASQGRVDQAIEQAKEELYYEDKQKMESDIALLNTEIDTLVMEKDQKTQDLQLVRDELFQSKEECEALGNELRKLKDQEIVRNEQYKDKVLLTNKQLEDIRESLDTYEYNETFYKKEIDQLSRNQSTLQHQVQQFRSSETQLKNHIKDIETKHISQQEETKSEIQQLNDRIAQLLEENDDMKERLSKVHIVIQDSPRVPLSKETIEALTPSKQQRSSSFFYSHQPQQQQAPLSSQKLQPTSSIYQSTYKPPPLSSLSVDDLNGSTTLKNPIRQEFQDKRDSLLSTLKSQSLDKEIETNQEQEEQEEQPEIEEHEQEEEEINQKEQPDTEDYDQREEQIEEEEEEEEEEELQEEEIEHEEEIEEEEEIEQEIEEEEIVENNEGSSQQYSYRSYQTPLKDDKSFTGSSSSLSYSKYTTKEETMSPLFSANPFMTDEDHMDYVDENEKYVSRHWSSSSSTKEEEEEDSRMVNVLQDSDNLLEQFSMEDGKNYILEDPDKSSPRKTSPSKAWHPNNTIDKILLNHSPLKDEQQRRLYTVPTTVQKIDAKNGDYRVSNTKINLKLHSGELVVRVGGGYEKFVTFIQRHRNLRWFKDGREIDKKNYDQEIKNFEIQRKTKDIGNVTFIVKGCESQFGHHVSRCFVRTVVSTLQTMLTFGI</sequence>
<evidence type="ECO:0000313" key="5">
    <source>
        <dbReference type="EMBL" id="EGG20304.1"/>
    </source>
</evidence>
<feature type="region of interest" description="Disordered" evidence="2">
    <location>
        <begin position="74"/>
        <end position="108"/>
    </location>
</feature>
<feature type="compositionally biased region" description="Basic residues" evidence="2">
    <location>
        <begin position="201"/>
        <end position="212"/>
    </location>
</feature>
<dbReference type="KEGG" id="dfa:DFA_07427"/>
<dbReference type="PROSITE" id="PS50181">
    <property type="entry name" value="FBOX"/>
    <property type="match status" value="1"/>
</dbReference>
<feature type="region of interest" description="Disordered" evidence="2">
    <location>
        <begin position="1212"/>
        <end position="1265"/>
    </location>
</feature>
<evidence type="ECO:0000313" key="6">
    <source>
        <dbReference type="Proteomes" id="UP000007797"/>
    </source>
</evidence>
<evidence type="ECO:0000256" key="2">
    <source>
        <dbReference type="SAM" id="MobiDB-lite"/>
    </source>
</evidence>
<dbReference type="SUPFAM" id="SSF143575">
    <property type="entry name" value="GAS2 domain-like"/>
    <property type="match status" value="1"/>
</dbReference>
<feature type="transmembrane region" description="Helical" evidence="3">
    <location>
        <begin position="283"/>
        <end position="300"/>
    </location>
</feature>
<feature type="compositionally biased region" description="Low complexity" evidence="2">
    <location>
        <begin position="1387"/>
        <end position="1397"/>
    </location>
</feature>
<feature type="domain" description="F-box" evidence="4">
    <location>
        <begin position="120"/>
        <end position="166"/>
    </location>
</feature>
<evidence type="ECO:0000259" key="4">
    <source>
        <dbReference type="PROSITE" id="PS50181"/>
    </source>
</evidence>
<feature type="transmembrane region" description="Helical" evidence="3">
    <location>
        <begin position="377"/>
        <end position="395"/>
    </location>
</feature>
<dbReference type="InterPro" id="IPR001810">
    <property type="entry name" value="F-box_dom"/>
</dbReference>
<dbReference type="GeneID" id="14871954"/>
<dbReference type="PANTHER" id="PTHR13568:SF9">
    <property type="entry name" value="TRANSMEMBRANE PROTEIN 203"/>
    <property type="match status" value="1"/>
</dbReference>
<feature type="compositionally biased region" description="Polar residues" evidence="2">
    <location>
        <begin position="1504"/>
        <end position="1515"/>
    </location>
</feature>
<accession>F4PWE0</accession>
<organism evidence="5 6">
    <name type="scientific">Cavenderia fasciculata</name>
    <name type="common">Slime mold</name>
    <name type="synonym">Dictyostelium fasciculatum</name>
    <dbReference type="NCBI Taxonomy" id="261658"/>
    <lineage>
        <taxon>Eukaryota</taxon>
        <taxon>Amoebozoa</taxon>
        <taxon>Evosea</taxon>
        <taxon>Eumycetozoa</taxon>
        <taxon>Dictyostelia</taxon>
        <taxon>Acytosteliales</taxon>
        <taxon>Cavenderiaceae</taxon>
        <taxon>Cavenderia</taxon>
    </lineage>
</organism>
<feature type="compositionally biased region" description="Low complexity" evidence="2">
    <location>
        <begin position="1220"/>
        <end position="1242"/>
    </location>
</feature>
<feature type="compositionally biased region" description="Low complexity" evidence="2">
    <location>
        <begin position="542"/>
        <end position="585"/>
    </location>
</feature>
<dbReference type="Pfam" id="PF12937">
    <property type="entry name" value="F-box-like"/>
    <property type="match status" value="1"/>
</dbReference>
<keyword evidence="3" id="KW-0812">Transmembrane</keyword>
<name>F4PWE0_CACFS</name>
<dbReference type="Gene3D" id="1.20.1280.50">
    <property type="match status" value="1"/>
</dbReference>
<feature type="region of interest" description="Disordered" evidence="2">
    <location>
        <begin position="190"/>
        <end position="229"/>
    </location>
</feature>
<feature type="region of interest" description="Disordered" evidence="2">
    <location>
        <begin position="1492"/>
        <end position="1515"/>
    </location>
</feature>
<feature type="compositionally biased region" description="Polar residues" evidence="2">
    <location>
        <begin position="739"/>
        <end position="748"/>
    </location>
</feature>
<feature type="compositionally biased region" description="Low complexity" evidence="2">
    <location>
        <begin position="18"/>
        <end position="35"/>
    </location>
</feature>
<keyword evidence="6" id="KW-1185">Reference proteome</keyword>
<feature type="coiled-coil region" evidence="1">
    <location>
        <begin position="791"/>
        <end position="818"/>
    </location>
</feature>
<dbReference type="Gene3D" id="3.30.920.20">
    <property type="entry name" value="Gas2-like domain"/>
    <property type="match status" value="1"/>
</dbReference>
<feature type="compositionally biased region" description="Low complexity" evidence="2">
    <location>
        <begin position="702"/>
        <end position="720"/>
    </location>
</feature>
<feature type="compositionally biased region" description="Acidic residues" evidence="2">
    <location>
        <begin position="1331"/>
        <end position="1382"/>
    </location>
</feature>
<feature type="transmembrane region" description="Helical" evidence="3">
    <location>
        <begin position="401"/>
        <end position="424"/>
    </location>
</feature>
<protein>
    <recommendedName>
        <fullName evidence="4">F-box domain-containing protein</fullName>
    </recommendedName>
</protein>
<dbReference type="InterPro" id="IPR036047">
    <property type="entry name" value="F-box-like_dom_sf"/>
</dbReference>
<keyword evidence="3" id="KW-1133">Transmembrane helix</keyword>
<dbReference type="RefSeq" id="XP_004367287.1">
    <property type="nucleotide sequence ID" value="XM_004367230.1"/>
</dbReference>
<feature type="compositionally biased region" description="Low complexity" evidence="2">
    <location>
        <begin position="74"/>
        <end position="99"/>
    </location>
</feature>
<dbReference type="OrthoDB" id="21672at2759"/>
<keyword evidence="3" id="KW-0472">Membrane</keyword>
<feature type="transmembrane region" description="Helical" evidence="3">
    <location>
        <begin position="312"/>
        <end position="333"/>
    </location>
</feature>
<feature type="region of interest" description="Disordered" evidence="2">
    <location>
        <begin position="618"/>
        <end position="646"/>
    </location>
</feature>
<feature type="coiled-coil region" evidence="1">
    <location>
        <begin position="1161"/>
        <end position="1188"/>
    </location>
</feature>
<feature type="region of interest" description="Disordered" evidence="2">
    <location>
        <begin position="677"/>
        <end position="775"/>
    </location>
</feature>
<feature type="coiled-coil region" evidence="1">
    <location>
        <begin position="1027"/>
        <end position="1082"/>
    </location>
</feature>
<feature type="compositionally biased region" description="Low complexity" evidence="2">
    <location>
        <begin position="749"/>
        <end position="767"/>
    </location>
</feature>
<dbReference type="PANTHER" id="PTHR13568">
    <property type="entry name" value="FAM11A, B PROTEIN"/>
    <property type="match status" value="1"/>
</dbReference>
<evidence type="ECO:0000256" key="3">
    <source>
        <dbReference type="SAM" id="Phobius"/>
    </source>
</evidence>
<dbReference type="Proteomes" id="UP000007797">
    <property type="component" value="Unassembled WGS sequence"/>
</dbReference>
<dbReference type="EMBL" id="GL883013">
    <property type="protein sequence ID" value="EGG20304.1"/>
    <property type="molecule type" value="Genomic_DNA"/>
</dbReference>